<name>A0AAP0L9Y7_9MAGN</name>
<dbReference type="EMBL" id="JBBNAG010000001">
    <property type="protein sequence ID" value="KAK9167086.1"/>
    <property type="molecule type" value="Genomic_DNA"/>
</dbReference>
<dbReference type="Pfam" id="PF00122">
    <property type="entry name" value="E1-E2_ATPase"/>
    <property type="match status" value="1"/>
</dbReference>
<comment type="caution">
    <text evidence="2">The sequence shown here is derived from an EMBL/GenBank/DDBJ whole genome shotgun (WGS) entry which is preliminary data.</text>
</comment>
<sequence>MNNKQWQQENVLLSSQWEYNCGTLCFPKPRAPGFIEQPETSPNETKRTLTWVNAQVKICQPLPRYALSEPRRGLAHAKARPCSCQGAALLVPRHDLARAKESAKVSPYSCPRNVPRYALPVPRRGLAHAKARPCSCQGAALLVPRHDLARAKESAKVSPYSCPRNVPSELDASILVPGDIISIKLGDIIPADARLLEGDPLKIDQARNWIEEVHFLPFNPIDKRIALTYLDQQGKVHRVSKGAPSGDQLAIAKETGRRLGMGANMYPSTSLLGEHKDGSISTLPIDELIEKADGFAGVFPGWWHSLPTMTLVEKPERQRGHILNCALLKFTKQLSSKGDVGGDQTTPDQAVDDEACTTRWRVICPKGCVYSLRSLWRKKRRYVDPDTSTSQMLAQRGMGDFMILRDGSETEYNNSVSDPLLIRDGSETESNNFVSDSLLIRDGSETKFCIPSLIRL</sequence>
<dbReference type="Proteomes" id="UP001419268">
    <property type="component" value="Unassembled WGS sequence"/>
</dbReference>
<gene>
    <name evidence="2" type="ORF">Scep_002277</name>
</gene>
<feature type="domain" description="P-type ATPase A" evidence="1">
    <location>
        <begin position="168"/>
        <end position="206"/>
    </location>
</feature>
<dbReference type="AlphaFoldDB" id="A0AAP0L9Y7"/>
<organism evidence="2 3">
    <name type="scientific">Stephania cephalantha</name>
    <dbReference type="NCBI Taxonomy" id="152367"/>
    <lineage>
        <taxon>Eukaryota</taxon>
        <taxon>Viridiplantae</taxon>
        <taxon>Streptophyta</taxon>
        <taxon>Embryophyta</taxon>
        <taxon>Tracheophyta</taxon>
        <taxon>Spermatophyta</taxon>
        <taxon>Magnoliopsida</taxon>
        <taxon>Ranunculales</taxon>
        <taxon>Menispermaceae</taxon>
        <taxon>Menispermoideae</taxon>
        <taxon>Cissampelideae</taxon>
        <taxon>Stephania</taxon>
    </lineage>
</organism>
<reference evidence="2 3" key="1">
    <citation type="submission" date="2024-01" db="EMBL/GenBank/DDBJ databases">
        <title>Genome assemblies of Stephania.</title>
        <authorList>
            <person name="Yang L."/>
        </authorList>
    </citation>
    <scope>NUCLEOTIDE SEQUENCE [LARGE SCALE GENOMIC DNA]</scope>
    <source>
        <strain evidence="2">JXDWG</strain>
        <tissue evidence="2">Leaf</tissue>
    </source>
</reference>
<dbReference type="Gene3D" id="3.40.50.1000">
    <property type="entry name" value="HAD superfamily/HAD-like"/>
    <property type="match status" value="1"/>
</dbReference>
<proteinExistence type="predicted"/>
<dbReference type="Gene3D" id="2.70.150.10">
    <property type="entry name" value="Calcium-transporting ATPase, cytoplasmic transduction domain A"/>
    <property type="match status" value="1"/>
</dbReference>
<dbReference type="InterPro" id="IPR008250">
    <property type="entry name" value="ATPase_P-typ_transduc_dom_A_sf"/>
</dbReference>
<dbReference type="InterPro" id="IPR023214">
    <property type="entry name" value="HAD_sf"/>
</dbReference>
<evidence type="ECO:0000313" key="2">
    <source>
        <dbReference type="EMBL" id="KAK9167086.1"/>
    </source>
</evidence>
<dbReference type="InterPro" id="IPR059000">
    <property type="entry name" value="ATPase_P-type_domA"/>
</dbReference>
<dbReference type="SUPFAM" id="SSF81653">
    <property type="entry name" value="Calcium ATPase, transduction domain A"/>
    <property type="match status" value="1"/>
</dbReference>
<evidence type="ECO:0000313" key="3">
    <source>
        <dbReference type="Proteomes" id="UP001419268"/>
    </source>
</evidence>
<protein>
    <recommendedName>
        <fullName evidence="1">P-type ATPase A domain-containing protein</fullName>
    </recommendedName>
</protein>
<dbReference type="PANTHER" id="PTHR42861">
    <property type="entry name" value="CALCIUM-TRANSPORTING ATPASE"/>
    <property type="match status" value="1"/>
</dbReference>
<accession>A0AAP0L9Y7</accession>
<keyword evidence="3" id="KW-1185">Reference proteome</keyword>
<evidence type="ECO:0000259" key="1">
    <source>
        <dbReference type="Pfam" id="PF00122"/>
    </source>
</evidence>